<gene>
    <name evidence="5" type="ORF">KL86PLE_40730</name>
</gene>
<dbReference type="SUPFAM" id="SSF53686">
    <property type="entry name" value="Tryptophan synthase beta subunit-like PLP-dependent enzymes"/>
    <property type="match status" value="1"/>
</dbReference>
<dbReference type="RefSeq" id="WP_288196955.1">
    <property type="nucleotide sequence ID" value="NZ_LT608334.1"/>
</dbReference>
<dbReference type="Pfam" id="PF00291">
    <property type="entry name" value="PALP"/>
    <property type="match status" value="1"/>
</dbReference>
<dbReference type="PANTHER" id="PTHR48078:SF6">
    <property type="entry name" value="L-THREONINE DEHYDRATASE CATABOLIC TDCB"/>
    <property type="match status" value="1"/>
</dbReference>
<proteinExistence type="predicted"/>
<keyword evidence="2" id="KW-0663">Pyridoxal phosphate</keyword>
<dbReference type="EMBL" id="FMJD01000008">
    <property type="protein sequence ID" value="SCM76925.1"/>
    <property type="molecule type" value="Genomic_DNA"/>
</dbReference>
<evidence type="ECO:0000259" key="4">
    <source>
        <dbReference type="Pfam" id="PF00291"/>
    </source>
</evidence>
<accession>A0A212LHA2</accession>
<organism evidence="5">
    <name type="scientific">uncultured Pleomorphomonas sp</name>
    <dbReference type="NCBI Taxonomy" id="442121"/>
    <lineage>
        <taxon>Bacteria</taxon>
        <taxon>Pseudomonadati</taxon>
        <taxon>Pseudomonadota</taxon>
        <taxon>Alphaproteobacteria</taxon>
        <taxon>Hyphomicrobiales</taxon>
        <taxon>Pleomorphomonadaceae</taxon>
        <taxon>Pleomorphomonas</taxon>
        <taxon>environmental samples</taxon>
    </lineage>
</organism>
<name>A0A212LHA2_9HYPH</name>
<dbReference type="GO" id="GO:0006565">
    <property type="term" value="P:L-serine catabolic process"/>
    <property type="evidence" value="ECO:0007669"/>
    <property type="project" value="TreeGrafter"/>
</dbReference>
<feature type="domain" description="Tryptophan synthase beta chain-like PALP" evidence="4">
    <location>
        <begin position="96"/>
        <end position="423"/>
    </location>
</feature>
<dbReference type="AlphaFoldDB" id="A0A212LHA2"/>
<dbReference type="PANTHER" id="PTHR48078">
    <property type="entry name" value="THREONINE DEHYDRATASE, MITOCHONDRIAL-RELATED"/>
    <property type="match status" value="1"/>
</dbReference>
<evidence type="ECO:0000256" key="1">
    <source>
        <dbReference type="ARBA" id="ARBA00001933"/>
    </source>
</evidence>
<evidence type="ECO:0000256" key="2">
    <source>
        <dbReference type="ARBA" id="ARBA00022898"/>
    </source>
</evidence>
<reference evidence="5" key="1">
    <citation type="submission" date="2016-08" db="EMBL/GenBank/DDBJ databases">
        <authorList>
            <person name="Seilhamer J.J."/>
        </authorList>
    </citation>
    <scope>NUCLEOTIDE SEQUENCE</scope>
    <source>
        <strain evidence="5">86</strain>
    </source>
</reference>
<dbReference type="GO" id="GO:0006567">
    <property type="term" value="P:L-threonine catabolic process"/>
    <property type="evidence" value="ECO:0007669"/>
    <property type="project" value="TreeGrafter"/>
</dbReference>
<sequence length="426" mass="44399">MVRFRCHGCGAEIDAGARLAFRCPNAGAGDDVDHVLAVATEAVAPPIGSETDPFLRYRAWLSPYRLARSSGLPDAAWGDLVGSLDQALIAIDGRGFRVTPMADRRPLAGALGLSGSLFVKDETHNVSGSHKARHLMGVMLYLRVLEAAGLPAGDNLRSRRLAIASCGNAALAAAVVARAADWPLDVFIPPDADASVKARLKELGAEIAICDRRPGEAGDPCYLRFREAVAAGAIPFGVQGTDNGLAIEGGRTLAFEMAEDFRRIGAAPDALFVQVGGGALASALAQGLAIARANGLLPALPRLIAVQTAGCAPLARAWQRLDGLDLETAARTRSQFMWPWETTPASLAHGILDDETYDWWAIAEGLRASGGATVVVDEAQVAAAHRAGRAHTDIPASATGTAGLAGVIARPDAGKEIAVIFSGVER</sequence>
<comment type="cofactor">
    <cofactor evidence="1">
        <name>pyridoxal 5'-phosphate</name>
        <dbReference type="ChEBI" id="CHEBI:597326"/>
    </cofactor>
</comment>
<dbReference type="GO" id="GO:0004794">
    <property type="term" value="F:threonine deaminase activity"/>
    <property type="evidence" value="ECO:0007669"/>
    <property type="project" value="TreeGrafter"/>
</dbReference>
<dbReference type="InterPro" id="IPR001926">
    <property type="entry name" value="TrpB-like_PALP"/>
</dbReference>
<dbReference type="GO" id="GO:0009097">
    <property type="term" value="P:isoleucine biosynthetic process"/>
    <property type="evidence" value="ECO:0007669"/>
    <property type="project" value="TreeGrafter"/>
</dbReference>
<evidence type="ECO:0000256" key="3">
    <source>
        <dbReference type="ARBA" id="ARBA00023239"/>
    </source>
</evidence>
<evidence type="ECO:0000313" key="5">
    <source>
        <dbReference type="EMBL" id="SCM76925.1"/>
    </source>
</evidence>
<keyword evidence="3" id="KW-0456">Lyase</keyword>
<dbReference type="InterPro" id="IPR036052">
    <property type="entry name" value="TrpB-like_PALP_sf"/>
</dbReference>
<dbReference type="InterPro" id="IPR050147">
    <property type="entry name" value="Ser/Thr_Dehydratase"/>
</dbReference>
<dbReference type="Gene3D" id="3.40.50.1100">
    <property type="match status" value="2"/>
</dbReference>
<dbReference type="GO" id="GO:0003941">
    <property type="term" value="F:L-serine ammonia-lyase activity"/>
    <property type="evidence" value="ECO:0007669"/>
    <property type="project" value="TreeGrafter"/>
</dbReference>
<protein>
    <submittedName>
        <fullName evidence="5">Threonine synthase</fullName>
    </submittedName>
</protein>